<evidence type="ECO:0000313" key="1">
    <source>
        <dbReference type="EMBL" id="GBP26941.1"/>
    </source>
</evidence>
<sequence length="66" mass="7510">MGEPRDSQSTVRGDNFAEWLFQGGSRPDSGGIVIELGLSLRRRLCRRSRSVAQDRPVAREILLHFR</sequence>
<proteinExistence type="predicted"/>
<organism evidence="1 2">
    <name type="scientific">Eumeta variegata</name>
    <name type="common">Bagworm moth</name>
    <name type="synonym">Eumeta japonica</name>
    <dbReference type="NCBI Taxonomy" id="151549"/>
    <lineage>
        <taxon>Eukaryota</taxon>
        <taxon>Metazoa</taxon>
        <taxon>Ecdysozoa</taxon>
        <taxon>Arthropoda</taxon>
        <taxon>Hexapoda</taxon>
        <taxon>Insecta</taxon>
        <taxon>Pterygota</taxon>
        <taxon>Neoptera</taxon>
        <taxon>Endopterygota</taxon>
        <taxon>Lepidoptera</taxon>
        <taxon>Glossata</taxon>
        <taxon>Ditrysia</taxon>
        <taxon>Tineoidea</taxon>
        <taxon>Psychidae</taxon>
        <taxon>Oiketicinae</taxon>
        <taxon>Eumeta</taxon>
    </lineage>
</organism>
<dbReference type="AlphaFoldDB" id="A0A4C1UKG4"/>
<protein>
    <submittedName>
        <fullName evidence="1">Uncharacterized protein</fullName>
    </submittedName>
</protein>
<name>A0A4C1UKG4_EUMVA</name>
<gene>
    <name evidence="1" type="ORF">EVAR_95727_1</name>
</gene>
<keyword evidence="2" id="KW-1185">Reference proteome</keyword>
<accession>A0A4C1UKG4</accession>
<comment type="caution">
    <text evidence="1">The sequence shown here is derived from an EMBL/GenBank/DDBJ whole genome shotgun (WGS) entry which is preliminary data.</text>
</comment>
<dbReference type="EMBL" id="BGZK01000187">
    <property type="protein sequence ID" value="GBP26941.1"/>
    <property type="molecule type" value="Genomic_DNA"/>
</dbReference>
<reference evidence="1 2" key="1">
    <citation type="journal article" date="2019" name="Commun. Biol.">
        <title>The bagworm genome reveals a unique fibroin gene that provides high tensile strength.</title>
        <authorList>
            <person name="Kono N."/>
            <person name="Nakamura H."/>
            <person name="Ohtoshi R."/>
            <person name="Tomita M."/>
            <person name="Numata K."/>
            <person name="Arakawa K."/>
        </authorList>
    </citation>
    <scope>NUCLEOTIDE SEQUENCE [LARGE SCALE GENOMIC DNA]</scope>
</reference>
<evidence type="ECO:0000313" key="2">
    <source>
        <dbReference type="Proteomes" id="UP000299102"/>
    </source>
</evidence>
<dbReference type="Proteomes" id="UP000299102">
    <property type="component" value="Unassembled WGS sequence"/>
</dbReference>